<reference evidence="7 8" key="1">
    <citation type="submission" date="2019-09" db="EMBL/GenBank/DDBJ databases">
        <title>Complete genome sequencing of four Arcobacter species reveals a diverse suite of mobile elements.</title>
        <authorList>
            <person name="Miller W.G."/>
            <person name="Yee E."/>
            <person name="Bono J.L."/>
        </authorList>
    </citation>
    <scope>NUCLEOTIDE SEQUENCE [LARGE SCALE GENOMIC DNA]</scope>
    <source>
        <strain evidence="7 8">LMG 26638</strain>
    </source>
</reference>
<dbReference type="Proteomes" id="UP000322726">
    <property type="component" value="Chromosome"/>
</dbReference>
<keyword evidence="5" id="KW-1133">Transmembrane helix</keyword>
<evidence type="ECO:0000256" key="1">
    <source>
        <dbReference type="ARBA" id="ARBA00004533"/>
    </source>
</evidence>
<dbReference type="InterPro" id="IPR051800">
    <property type="entry name" value="PqiA-PqiB_transport"/>
</dbReference>
<keyword evidence="6" id="KW-0472">Membrane</keyword>
<comment type="subcellular location">
    <subcellularLocation>
        <location evidence="1">Cell inner membrane</location>
    </subcellularLocation>
</comment>
<keyword evidence="8" id="KW-1185">Reference proteome</keyword>
<dbReference type="PANTHER" id="PTHR30462">
    <property type="entry name" value="INTERMEMBRANE TRANSPORT PROTEIN PQIB-RELATED"/>
    <property type="match status" value="1"/>
</dbReference>
<dbReference type="OrthoDB" id="9806984at2"/>
<evidence type="ECO:0000256" key="2">
    <source>
        <dbReference type="ARBA" id="ARBA00022475"/>
    </source>
</evidence>
<reference evidence="8" key="2">
    <citation type="submission" date="2019-09" db="EMBL/GenBank/DDBJ databases">
        <title>Complete genome sequencing of four Arcobacter species reveals a diverse suite of mobile elements.</title>
        <authorList>
            <person name="On S.L.W."/>
            <person name="Miller W.G."/>
            <person name="Biggs P."/>
            <person name="Cornelius A."/>
            <person name="Vandamme P."/>
        </authorList>
    </citation>
    <scope>NUCLEOTIDE SEQUENCE [LARGE SCALE GENOMIC DNA]</scope>
    <source>
        <strain evidence="8">LMG 26638</strain>
    </source>
</reference>
<evidence type="ECO:0000256" key="6">
    <source>
        <dbReference type="ARBA" id="ARBA00023136"/>
    </source>
</evidence>
<keyword evidence="4" id="KW-0812">Transmembrane</keyword>
<keyword evidence="2" id="KW-1003">Cell membrane</keyword>
<gene>
    <name evidence="7" type="primary">pqiB</name>
    <name evidence="7" type="ORF">APAC_0909</name>
</gene>
<name>A0A5C2H4X0_9BACT</name>
<dbReference type="EMBL" id="CP035928">
    <property type="protein sequence ID" value="QEP34047.1"/>
    <property type="molecule type" value="Genomic_DNA"/>
</dbReference>
<organism evidence="7 8">
    <name type="scientific">Malaciobacter pacificus</name>
    <dbReference type="NCBI Taxonomy" id="1080223"/>
    <lineage>
        <taxon>Bacteria</taxon>
        <taxon>Pseudomonadati</taxon>
        <taxon>Campylobacterota</taxon>
        <taxon>Epsilonproteobacteria</taxon>
        <taxon>Campylobacterales</taxon>
        <taxon>Arcobacteraceae</taxon>
        <taxon>Malaciobacter</taxon>
    </lineage>
</organism>
<keyword evidence="3" id="KW-0997">Cell inner membrane</keyword>
<dbReference type="RefSeq" id="WP_130232998.1">
    <property type="nucleotide sequence ID" value="NZ_BMEF01000005.1"/>
</dbReference>
<accession>A0A5C2H4X0</accession>
<dbReference type="GO" id="GO:0005886">
    <property type="term" value="C:plasma membrane"/>
    <property type="evidence" value="ECO:0007669"/>
    <property type="project" value="UniProtKB-SubCell"/>
</dbReference>
<dbReference type="InterPro" id="IPR003399">
    <property type="entry name" value="Mce/MlaD"/>
</dbReference>
<evidence type="ECO:0000256" key="3">
    <source>
        <dbReference type="ARBA" id="ARBA00022519"/>
    </source>
</evidence>
<dbReference type="AlphaFoldDB" id="A0A5C2H4X0"/>
<evidence type="ECO:0000256" key="5">
    <source>
        <dbReference type="ARBA" id="ARBA00022989"/>
    </source>
</evidence>
<dbReference type="KEGG" id="apai:APAC_0909"/>
<reference evidence="7 8" key="3">
    <citation type="submission" date="2019-09" db="EMBL/GenBank/DDBJ databases">
        <title>Taxonomic note: a critical rebuttal of the proposed division of the genus Arcobacter into six genera, emended descriptions of Arcobacter anaerophilus and the genus Arcobacter, and an assessment of genus-level boundaries for Epsilonproteobacteria using in silico genomic comparator tools.</title>
        <authorList>
            <person name="On S.L.W."/>
            <person name="Miller W.G."/>
            <person name="Biggs P."/>
            <person name="Cornelius A."/>
            <person name="Vandamme P."/>
        </authorList>
    </citation>
    <scope>NUCLEOTIDE SEQUENCE [LARGE SCALE GENOMIC DNA]</scope>
    <source>
        <strain evidence="7 8">LMG 26638</strain>
    </source>
</reference>
<evidence type="ECO:0000256" key="4">
    <source>
        <dbReference type="ARBA" id="ARBA00022692"/>
    </source>
</evidence>
<dbReference type="Pfam" id="PF02470">
    <property type="entry name" value="MlaD"/>
    <property type="match status" value="5"/>
</dbReference>
<evidence type="ECO:0000313" key="7">
    <source>
        <dbReference type="EMBL" id="QEP34047.1"/>
    </source>
</evidence>
<protein>
    <submittedName>
        <fullName evidence="7">Paraquat-inducible protein B</fullName>
    </submittedName>
</protein>
<dbReference type="PANTHER" id="PTHR30462:SF0">
    <property type="entry name" value="INTERMEMBRANE TRANSPORT PROTEIN YEBT"/>
    <property type="match status" value="1"/>
</dbReference>
<evidence type="ECO:0000313" key="8">
    <source>
        <dbReference type="Proteomes" id="UP000322726"/>
    </source>
</evidence>
<sequence length="880" mass="99880">MKENNESVVFKPKVEERKVSFAWVIPIIILCILAWIAYDTYTKKGTNIIVTFKSAEGLKEGVTPLEYKGLQLGKVTKITMHDDLKNVNVRILVKSDVAKYVASESSRFWIKKPTVSLTKISGLNTLISGYKIELSPKFRTQDEYNKGKEQINFIGLDSKPDDELSAQGYYITLSASDKDNVEVGTPIFYNKFQIGEVVSKDFKYEKVLLNTYIYDKFNYLVNKSSKFVLNEALKVSYGPSGLQVEVGSLYSALVGGITVITPQKDEEKISKDEEVALYADQTSLQAKEYFNISFKEINGIGEETPIIYKGIEIGKIDELTLNVDDVNVRAYVFEKYKYLLTNKTRFFIQEPEVSLSGVKNLGNIVKGNYLTLKYEKGEFSDSFEAFSKEKLTQNENDILITLYSDDLNSISKNSKVYYKNIEVGKVIDYGLTNSLRKVKIQIAIDKNYSHILNDHILFYDMSSKLVDLKALDLNINFSGIEPLLNGAIGIVGEKRTTKLKKKEFKLYSSYKDVKKLKRVYNSGFVINAYYNNDFEIKPNMAIIYKNQEIGFVKDIKFNDNKSEVQLFIYNAFKKYINSKSRFYKKGIVNLKASLNGVLFEVDNFTSLLEGSIHLDTNSNMIYDNYEIFSSFDDMKNSSNSITILFDDVEGVQKDFSSLTYKGVNIGKVTDVKLTSKHKVEVKAIIYDDYDSFAKEGTIFFLKKPRISLQEVANVGSTVMAVNIGVIKGEGKYKNEFVGYDTQPSINKSHFGTIFKVYDSTASSVNVDAPVYYKNVQIGKVNKIDLSDDGSNVIVDCLIEDKYTKLIRKNSQFYDISGFELKFSLFSGTQVESNTFTSILKGGLVVVTPYEYNEKANSKDVFILNKTLREDWKTISPSIKD</sequence>
<proteinExistence type="predicted"/>